<dbReference type="PANTHER" id="PTHR34724:SF2">
    <property type="entry name" value="OS12G0596101 PROTEIN"/>
    <property type="match status" value="1"/>
</dbReference>
<dbReference type="OrthoDB" id="88410at2759"/>
<dbReference type="RefSeq" id="XP_025362820.1">
    <property type="nucleotide sequence ID" value="XM_025508217.1"/>
</dbReference>
<keyword evidence="2" id="KW-1185">Reference proteome</keyword>
<dbReference type="PANTHER" id="PTHR34724">
    <property type="entry name" value="OS12G0596101 PROTEIN"/>
    <property type="match status" value="1"/>
</dbReference>
<proteinExistence type="predicted"/>
<dbReference type="Proteomes" id="UP000245884">
    <property type="component" value="Unassembled WGS sequence"/>
</dbReference>
<sequence length="50" mass="5371">MFSINAAPVDACMPVPCSKCSKTTWAGCGNHIVQVMSQVPEAERCTCPRD</sequence>
<accession>A0A316UTT0</accession>
<dbReference type="EMBL" id="KZ819666">
    <property type="protein sequence ID" value="PWN28208.1"/>
    <property type="molecule type" value="Genomic_DNA"/>
</dbReference>
<dbReference type="GeneID" id="37030040"/>
<dbReference type="AlphaFoldDB" id="A0A316UTT0"/>
<organism evidence="1 2">
    <name type="scientific">Jaminaea rosea</name>
    <dbReference type="NCBI Taxonomy" id="1569628"/>
    <lineage>
        <taxon>Eukaryota</taxon>
        <taxon>Fungi</taxon>
        <taxon>Dikarya</taxon>
        <taxon>Basidiomycota</taxon>
        <taxon>Ustilaginomycotina</taxon>
        <taxon>Exobasidiomycetes</taxon>
        <taxon>Microstromatales</taxon>
        <taxon>Microstromatales incertae sedis</taxon>
        <taxon>Jaminaea</taxon>
    </lineage>
</organism>
<evidence type="ECO:0000313" key="1">
    <source>
        <dbReference type="EMBL" id="PWN28208.1"/>
    </source>
</evidence>
<name>A0A316UTT0_9BASI</name>
<reference evidence="1 2" key="1">
    <citation type="journal article" date="2018" name="Mol. Biol. Evol.">
        <title>Broad Genomic Sampling Reveals a Smut Pathogenic Ancestry of the Fungal Clade Ustilaginomycotina.</title>
        <authorList>
            <person name="Kijpornyongpan T."/>
            <person name="Mondo S.J."/>
            <person name="Barry K."/>
            <person name="Sandor L."/>
            <person name="Lee J."/>
            <person name="Lipzen A."/>
            <person name="Pangilinan J."/>
            <person name="LaButti K."/>
            <person name="Hainaut M."/>
            <person name="Henrissat B."/>
            <person name="Grigoriev I.V."/>
            <person name="Spatafora J.W."/>
            <person name="Aime M.C."/>
        </authorList>
    </citation>
    <scope>NUCLEOTIDE SEQUENCE [LARGE SCALE GENOMIC DNA]</scope>
    <source>
        <strain evidence="1 2">MCA 5214</strain>
    </source>
</reference>
<protein>
    <submittedName>
        <fullName evidence="1">Uncharacterized protein</fullName>
    </submittedName>
</protein>
<evidence type="ECO:0000313" key="2">
    <source>
        <dbReference type="Proteomes" id="UP000245884"/>
    </source>
</evidence>
<gene>
    <name evidence="1" type="ORF">BDZ90DRAFT_260026</name>
</gene>